<sequence>MLFLAIEMRGVGDGGGVAFGFKCFLFVCFCWQSSNCCCCCCVLYVGICERSQASPAARQPIITIDVIHVERRWISNQIIHRASQVPCAHGYKLNACYQQSFSNCRLIRN</sequence>
<feature type="chain" id="PRO_5014882590" evidence="1">
    <location>
        <begin position="37"/>
        <end position="109"/>
    </location>
</feature>
<protein>
    <submittedName>
        <fullName evidence="2">Putative secreted protein</fullName>
    </submittedName>
</protein>
<proteinExistence type="predicted"/>
<feature type="signal peptide" evidence="1">
    <location>
        <begin position="1"/>
        <end position="36"/>
    </location>
</feature>
<accession>A0A2M4C7Z2</accession>
<evidence type="ECO:0000313" key="2">
    <source>
        <dbReference type="EMBL" id="MBW61443.1"/>
    </source>
</evidence>
<reference evidence="2" key="1">
    <citation type="submission" date="2018-01" db="EMBL/GenBank/DDBJ databases">
        <title>An insight into the sialome of Amazonian anophelines.</title>
        <authorList>
            <person name="Ribeiro J.M."/>
            <person name="Scarpassa V."/>
            <person name="Calvo E."/>
        </authorList>
    </citation>
    <scope>NUCLEOTIDE SEQUENCE</scope>
    <source>
        <tissue evidence="2">Salivary glands</tissue>
    </source>
</reference>
<organism evidence="2">
    <name type="scientific">Anopheles marajoara</name>
    <dbReference type="NCBI Taxonomy" id="58244"/>
    <lineage>
        <taxon>Eukaryota</taxon>
        <taxon>Metazoa</taxon>
        <taxon>Ecdysozoa</taxon>
        <taxon>Arthropoda</taxon>
        <taxon>Hexapoda</taxon>
        <taxon>Insecta</taxon>
        <taxon>Pterygota</taxon>
        <taxon>Neoptera</taxon>
        <taxon>Endopterygota</taxon>
        <taxon>Diptera</taxon>
        <taxon>Nematocera</taxon>
        <taxon>Culicoidea</taxon>
        <taxon>Culicidae</taxon>
        <taxon>Anophelinae</taxon>
        <taxon>Anopheles</taxon>
    </lineage>
</organism>
<dbReference type="AlphaFoldDB" id="A0A2M4C7Z2"/>
<name>A0A2M4C7Z2_9DIPT</name>
<dbReference type="EMBL" id="GGFJ01012302">
    <property type="protein sequence ID" value="MBW61443.1"/>
    <property type="molecule type" value="Transcribed_RNA"/>
</dbReference>
<keyword evidence="1" id="KW-0732">Signal</keyword>
<evidence type="ECO:0000256" key="1">
    <source>
        <dbReference type="SAM" id="SignalP"/>
    </source>
</evidence>